<evidence type="ECO:0000256" key="9">
    <source>
        <dbReference type="ARBA" id="ARBA00023136"/>
    </source>
</evidence>
<dbReference type="FunCoup" id="E3LD80">
    <property type="interactions" value="84"/>
</dbReference>
<feature type="transmembrane region" description="Helical" evidence="11">
    <location>
        <begin position="49"/>
        <end position="69"/>
    </location>
</feature>
<feature type="transmembrane region" description="Helical" evidence="11">
    <location>
        <begin position="232"/>
        <end position="249"/>
    </location>
</feature>
<feature type="transmembrane region" description="Helical" evidence="11">
    <location>
        <begin position="459"/>
        <end position="478"/>
    </location>
</feature>
<dbReference type="InterPro" id="IPR004878">
    <property type="entry name" value="Otopetrin"/>
</dbReference>
<dbReference type="GO" id="GO:0015252">
    <property type="term" value="F:proton channel activity"/>
    <property type="evidence" value="ECO:0007669"/>
    <property type="project" value="InterPro"/>
</dbReference>
<dbReference type="InParanoid" id="E3LD80"/>
<evidence type="ECO:0000256" key="7">
    <source>
        <dbReference type="ARBA" id="ARBA00022989"/>
    </source>
</evidence>
<name>E3LD80_CAERE</name>
<feature type="transmembrane region" description="Helical" evidence="11">
    <location>
        <begin position="343"/>
        <end position="363"/>
    </location>
</feature>
<comment type="subcellular location">
    <subcellularLocation>
        <location evidence="1">Cell membrane</location>
        <topology evidence="1">Multi-pass membrane protein</topology>
    </subcellularLocation>
</comment>
<dbReference type="HOGENOM" id="CLU_011508_3_1_1"/>
<dbReference type="GO" id="GO:0005886">
    <property type="term" value="C:plasma membrane"/>
    <property type="evidence" value="ECO:0007669"/>
    <property type="project" value="UniProtKB-SubCell"/>
</dbReference>
<keyword evidence="3" id="KW-0813">Transport</keyword>
<feature type="transmembrane region" description="Helical" evidence="11">
    <location>
        <begin position="102"/>
        <end position="125"/>
    </location>
</feature>
<keyword evidence="4" id="KW-1003">Cell membrane</keyword>
<keyword evidence="13" id="KW-1185">Reference proteome</keyword>
<dbReference type="PANTHER" id="PTHR21522:SF32">
    <property type="entry name" value="OTOPETRIN-2"/>
    <property type="match status" value="1"/>
</dbReference>
<reference evidence="12" key="1">
    <citation type="submission" date="2007-07" db="EMBL/GenBank/DDBJ databases">
        <title>PCAP assembly of the Caenorhabditis remanei genome.</title>
        <authorList>
            <consortium name="The Caenorhabditis remanei Sequencing Consortium"/>
            <person name="Wilson R.K."/>
        </authorList>
    </citation>
    <scope>NUCLEOTIDE SEQUENCE [LARGE SCALE GENOMIC DNA]</scope>
    <source>
        <strain evidence="12">PB4641</strain>
    </source>
</reference>
<evidence type="ECO:0000256" key="5">
    <source>
        <dbReference type="ARBA" id="ARBA00022692"/>
    </source>
</evidence>
<feature type="transmembrane region" description="Helical" evidence="11">
    <location>
        <begin position="383"/>
        <end position="408"/>
    </location>
</feature>
<evidence type="ECO:0000256" key="3">
    <source>
        <dbReference type="ARBA" id="ARBA00022448"/>
    </source>
</evidence>
<keyword evidence="8" id="KW-0406">Ion transport</keyword>
<evidence type="ECO:0000256" key="10">
    <source>
        <dbReference type="ARBA" id="ARBA00023303"/>
    </source>
</evidence>
<comment type="similarity">
    <text evidence="2">Belongs to the otopetrin family.</text>
</comment>
<dbReference type="AlphaFoldDB" id="E3LD80"/>
<feature type="transmembrane region" description="Helical" evidence="11">
    <location>
        <begin position="516"/>
        <end position="536"/>
    </location>
</feature>
<evidence type="ECO:0000256" key="1">
    <source>
        <dbReference type="ARBA" id="ARBA00004651"/>
    </source>
</evidence>
<feature type="transmembrane region" description="Helical" evidence="11">
    <location>
        <begin position="429"/>
        <end position="453"/>
    </location>
</feature>
<keyword evidence="7 11" id="KW-1133">Transmembrane helix</keyword>
<feature type="transmembrane region" description="Helical" evidence="11">
    <location>
        <begin position="202"/>
        <end position="220"/>
    </location>
</feature>
<dbReference type="OMA" id="VHLDLTW"/>
<dbReference type="Proteomes" id="UP000008281">
    <property type="component" value="Unassembled WGS sequence"/>
</dbReference>
<keyword evidence="6" id="KW-0375">Hydrogen ion transport</keyword>
<evidence type="ECO:0000313" key="13">
    <source>
        <dbReference type="Proteomes" id="UP000008281"/>
    </source>
</evidence>
<dbReference type="EMBL" id="DS268407">
    <property type="protein sequence ID" value="EFO83057.1"/>
    <property type="molecule type" value="Genomic_DNA"/>
</dbReference>
<keyword evidence="10" id="KW-0407">Ion channel</keyword>
<proteinExistence type="inferred from homology"/>
<dbReference type="STRING" id="31234.E3LD80"/>
<evidence type="ECO:0000256" key="8">
    <source>
        <dbReference type="ARBA" id="ARBA00023065"/>
    </source>
</evidence>
<organism evidence="13">
    <name type="scientific">Caenorhabditis remanei</name>
    <name type="common">Caenorhabditis vulgaris</name>
    <dbReference type="NCBI Taxonomy" id="31234"/>
    <lineage>
        <taxon>Eukaryota</taxon>
        <taxon>Metazoa</taxon>
        <taxon>Ecdysozoa</taxon>
        <taxon>Nematoda</taxon>
        <taxon>Chromadorea</taxon>
        <taxon>Rhabditida</taxon>
        <taxon>Rhabditina</taxon>
        <taxon>Rhabditomorpha</taxon>
        <taxon>Rhabditoidea</taxon>
        <taxon>Rhabditidae</taxon>
        <taxon>Peloderinae</taxon>
        <taxon>Caenorhabditis</taxon>
    </lineage>
</organism>
<keyword evidence="5 11" id="KW-0812">Transmembrane</keyword>
<sequence>MYKAKEEFELIDRTETSNCSTITTPNSKVRFRFPEKKEFWLSNAGSRAYVFRLFTCFYAIFIVIAGIVIELSNIIAATENTDKISVKDLVSYFLSFPVIQNVVQVLGTWLLGGSIVFIAYCSYLVHDMHFTIKRRRQSLRNSAMSDGTGPEVLANTSTGSLYLRLGCVLFGIIGVVYYLLIFVICLLGWTSNEGECSAISDILNMMAAVFIFVQMWFVYCNGKIIFTGDGNLARFGLMHLTGTNLWMWLRYILYEEVETIKEIRHVQHENDSRIEEPCKGVLCVFSGYNEFMYTCVVEYSLICAGVAFVFWTNLERLKRDQMEKKMRKRSILKIDCSRTAEGLFAGFACIIITIIAIALFNAYSSDKNVAQWVRQVLSNILELIFQIFACTNMIFFLVSTFLVIFAFWRMKYLTFLMEDDDLEDDNAELLDRILLVVGLMGELIFSIGGILSFVNNMTIGLPLIIFITNVLRLIQVTFQSGLIMVASRLRLEEGNAHMLRYKPGKQVHRIKRISHLYVIFQVITMLLMMNCAQFLMNIFEAQKAGINDEMIAMYGSYYWAIIVRGCSPLTIFYRFHSSACFAEVWKKTFRPPKKPKEHEEERTQL</sequence>
<dbReference type="PANTHER" id="PTHR21522">
    <property type="entry name" value="PROTON CHANNEL OTOP"/>
    <property type="match status" value="1"/>
</dbReference>
<evidence type="ECO:0000256" key="2">
    <source>
        <dbReference type="ARBA" id="ARBA00006513"/>
    </source>
</evidence>
<accession>E3LD80</accession>
<dbReference type="OrthoDB" id="6429739at2759"/>
<keyword evidence="9 11" id="KW-0472">Membrane</keyword>
<dbReference type="eggNOG" id="KOG4740">
    <property type="taxonomic scope" value="Eukaryota"/>
</dbReference>
<evidence type="ECO:0000256" key="11">
    <source>
        <dbReference type="SAM" id="Phobius"/>
    </source>
</evidence>
<evidence type="ECO:0000256" key="6">
    <source>
        <dbReference type="ARBA" id="ARBA00022781"/>
    </source>
</evidence>
<feature type="transmembrane region" description="Helical" evidence="11">
    <location>
        <begin position="556"/>
        <end position="575"/>
    </location>
</feature>
<feature type="transmembrane region" description="Helical" evidence="11">
    <location>
        <begin position="291"/>
        <end position="314"/>
    </location>
</feature>
<feature type="transmembrane region" description="Helical" evidence="11">
    <location>
        <begin position="167"/>
        <end position="190"/>
    </location>
</feature>
<protein>
    <submittedName>
        <fullName evidence="12">CRE-OTPL-3 protein</fullName>
    </submittedName>
</protein>
<evidence type="ECO:0000256" key="4">
    <source>
        <dbReference type="ARBA" id="ARBA00022475"/>
    </source>
</evidence>
<gene>
    <name evidence="12" type="primary">Cre-otpl-3</name>
    <name evidence="12" type="ORF">CRE_00114</name>
</gene>
<evidence type="ECO:0000313" key="12">
    <source>
        <dbReference type="EMBL" id="EFO83057.1"/>
    </source>
</evidence>
<dbReference type="Pfam" id="PF03189">
    <property type="entry name" value="Otopetrin"/>
    <property type="match status" value="2"/>
</dbReference>